<feature type="binding site" evidence="6">
    <location>
        <position position="150"/>
    </location>
    <ligand>
        <name>FAD</name>
        <dbReference type="ChEBI" id="CHEBI:57692"/>
    </ligand>
</feature>
<evidence type="ECO:0000256" key="5">
    <source>
        <dbReference type="ARBA" id="ARBA00023002"/>
    </source>
</evidence>
<dbReference type="GO" id="GO:0019285">
    <property type="term" value="P:glycine betaine biosynthetic process from choline"/>
    <property type="evidence" value="ECO:0007669"/>
    <property type="project" value="TreeGrafter"/>
</dbReference>
<dbReference type="PIRSF" id="PIRSF000137">
    <property type="entry name" value="Alcohol_oxidase"/>
    <property type="match status" value="1"/>
</dbReference>
<dbReference type="InterPro" id="IPR007867">
    <property type="entry name" value="GMC_OxRtase_C"/>
</dbReference>
<evidence type="ECO:0000256" key="2">
    <source>
        <dbReference type="ARBA" id="ARBA00010790"/>
    </source>
</evidence>
<dbReference type="PANTHER" id="PTHR11552:SF147">
    <property type="entry name" value="CHOLINE DEHYDROGENASE, MITOCHONDRIAL"/>
    <property type="match status" value="1"/>
</dbReference>
<evidence type="ECO:0000313" key="10">
    <source>
        <dbReference type="Proteomes" id="UP000032748"/>
    </source>
</evidence>
<evidence type="ECO:0000256" key="3">
    <source>
        <dbReference type="ARBA" id="ARBA00022630"/>
    </source>
</evidence>
<dbReference type="InterPro" id="IPR000172">
    <property type="entry name" value="GMC_OxRdtase_N"/>
</dbReference>
<reference evidence="9 10" key="1">
    <citation type="journal article" date="2015" name="Mol. Plant Microbe Interact.">
        <title>Comparative Genomic Analysis of Pseudomonas chlororaphis PCL1606 Reveals New Insight into Antifungal Compounds Involved in Biocontrol.</title>
        <authorList>
            <person name="Calderon C.E."/>
            <person name="Ramos C."/>
            <person name="de Vicente A."/>
            <person name="Cazorla F.M."/>
        </authorList>
    </citation>
    <scope>NUCLEOTIDE SEQUENCE [LARGE SCALE GENOMIC DNA]</scope>
    <source>
        <strain evidence="9 10">PCL1606</strain>
    </source>
</reference>
<dbReference type="GO" id="GO:0008812">
    <property type="term" value="F:choline dehydrogenase activity"/>
    <property type="evidence" value="ECO:0007669"/>
    <property type="project" value="TreeGrafter"/>
</dbReference>
<comment type="cofactor">
    <cofactor evidence="1 6">
        <name>FAD</name>
        <dbReference type="ChEBI" id="CHEBI:57692"/>
    </cofactor>
</comment>
<dbReference type="GO" id="GO:0050660">
    <property type="term" value="F:flavin adenine dinucleotide binding"/>
    <property type="evidence" value="ECO:0007669"/>
    <property type="project" value="InterPro"/>
</dbReference>
<dbReference type="KEGG" id="pcz:PCL1606_21970"/>
<organism evidence="9 10">
    <name type="scientific">Pseudomonas chlororaphis</name>
    <dbReference type="NCBI Taxonomy" id="587753"/>
    <lineage>
        <taxon>Bacteria</taxon>
        <taxon>Pseudomonadati</taxon>
        <taxon>Pseudomonadota</taxon>
        <taxon>Gammaproteobacteria</taxon>
        <taxon>Pseudomonadales</taxon>
        <taxon>Pseudomonadaceae</taxon>
        <taxon>Pseudomonas</taxon>
    </lineage>
</organism>
<dbReference type="SUPFAM" id="SSF54373">
    <property type="entry name" value="FAD-linked reductases, C-terminal domain"/>
    <property type="match status" value="1"/>
</dbReference>
<dbReference type="EMBL" id="CP011110">
    <property type="protein sequence ID" value="AKA23650.1"/>
    <property type="molecule type" value="Genomic_DNA"/>
</dbReference>
<evidence type="ECO:0000259" key="8">
    <source>
        <dbReference type="PROSITE" id="PS00623"/>
    </source>
</evidence>
<dbReference type="PROSITE" id="PS51318">
    <property type="entry name" value="TAT"/>
    <property type="match status" value="1"/>
</dbReference>
<dbReference type="Gene3D" id="3.50.50.60">
    <property type="entry name" value="FAD/NAD(P)-binding domain"/>
    <property type="match status" value="1"/>
</dbReference>
<dbReference type="SUPFAM" id="SSF51905">
    <property type="entry name" value="FAD/NAD(P)-binding domain"/>
    <property type="match status" value="1"/>
</dbReference>
<comment type="similarity">
    <text evidence="2 7">Belongs to the GMC oxidoreductase family.</text>
</comment>
<feature type="binding site" evidence="6">
    <location>
        <begin position="158"/>
        <end position="161"/>
    </location>
    <ligand>
        <name>FAD</name>
        <dbReference type="ChEBI" id="CHEBI:57692"/>
    </ligand>
</feature>
<dbReference type="RefSeq" id="WP_045882202.1">
    <property type="nucleotide sequence ID" value="NZ_CP011110.1"/>
</dbReference>
<evidence type="ECO:0000256" key="6">
    <source>
        <dbReference type="PIRSR" id="PIRSR000137-2"/>
    </source>
</evidence>
<gene>
    <name evidence="9" type="ORF">PCL1606_21970</name>
</gene>
<dbReference type="InterPro" id="IPR006311">
    <property type="entry name" value="TAT_signal"/>
</dbReference>
<dbReference type="Pfam" id="PF05199">
    <property type="entry name" value="GMC_oxred_C"/>
    <property type="match status" value="1"/>
</dbReference>
<dbReference type="InterPro" id="IPR036188">
    <property type="entry name" value="FAD/NAD-bd_sf"/>
</dbReference>
<keyword evidence="5" id="KW-0560">Oxidoreductase</keyword>
<dbReference type="Pfam" id="PF00732">
    <property type="entry name" value="GMC_oxred_N"/>
    <property type="match status" value="1"/>
</dbReference>
<dbReference type="PANTHER" id="PTHR11552">
    <property type="entry name" value="GLUCOSE-METHANOL-CHOLINE GMC OXIDOREDUCTASE"/>
    <property type="match status" value="1"/>
</dbReference>
<dbReference type="PATRIC" id="fig|587753.10.peg.2193"/>
<sequence>MSDNQELHVDNPSAADINVREDRRDFIKRSMVVMAAGAVAAAGATGQASASPAVAPVSRLKRKEAIGNTFDYLILGGGSAGAVLAARLSEDGKKSVLLVEAGPSFDPEQYPEELYSSNIIAANADPRYEWGYYALPDKQEQPVYTPRGKVIGGSSAINGAVACRALPYDFERITAKGLKGWSYEEVLPYFRKMETYHTGRDEIHGRNGPFPIHQLTMDYITPVQKAMVESSWKLGYAKVSDFNDPTANNGAGPNPMNIVNGVRVNTGMAYLSREVRERSNLTILSDALIDKLRFQGNRVQAALLADGREVFGKQVILSAGSYGTTAILLRSGVGPKADLAAMNIPLVKDAPVGTQLLDHAFYWMNFAARPELKGKEHPVVGAQVWTHSSFASSARELDIAVSPSHLLDPAISKTGVAFSLGLELMKVKSTGTVKLKSRDPKEAPVIQFNHLSDKDDMRRMVECFRLARKLARTEPLKSLIVEEIYPGPSVGDSDAQISEALAKGVGTLQHPCATARMGLASDPLAVVDGEGRVHGLQGLRIVDASIFPEIPLINLNPNVIMMAEKIADRIRGEEA</sequence>
<feature type="domain" description="Glucose-methanol-choline oxidoreductase N-terminal" evidence="8">
    <location>
        <begin position="148"/>
        <end position="171"/>
    </location>
</feature>
<keyword evidence="3 7" id="KW-0285">Flavoprotein</keyword>
<dbReference type="PROSITE" id="PS00623">
    <property type="entry name" value="GMC_OXRED_1"/>
    <property type="match status" value="1"/>
</dbReference>
<dbReference type="GO" id="GO:0016020">
    <property type="term" value="C:membrane"/>
    <property type="evidence" value="ECO:0007669"/>
    <property type="project" value="TreeGrafter"/>
</dbReference>
<proteinExistence type="inferred from homology"/>
<keyword evidence="4 6" id="KW-0274">FAD</keyword>
<dbReference type="Gene3D" id="3.30.410.40">
    <property type="match status" value="1"/>
</dbReference>
<evidence type="ECO:0000256" key="1">
    <source>
        <dbReference type="ARBA" id="ARBA00001974"/>
    </source>
</evidence>
<protein>
    <submittedName>
        <fullName evidence="9">Choline dehydrogenase BetA</fullName>
    </submittedName>
</protein>
<evidence type="ECO:0000256" key="4">
    <source>
        <dbReference type="ARBA" id="ARBA00022827"/>
    </source>
</evidence>
<dbReference type="AlphaFoldDB" id="A0A0D5XXY3"/>
<evidence type="ECO:0000313" key="9">
    <source>
        <dbReference type="EMBL" id="AKA23650.1"/>
    </source>
</evidence>
<dbReference type="Proteomes" id="UP000032748">
    <property type="component" value="Chromosome"/>
</dbReference>
<name>A0A0D5XXY3_9PSED</name>
<dbReference type="InterPro" id="IPR012132">
    <property type="entry name" value="GMC_OxRdtase"/>
</dbReference>
<evidence type="ECO:0000256" key="7">
    <source>
        <dbReference type="RuleBase" id="RU003968"/>
    </source>
</evidence>
<accession>A0A0D5XXY3</accession>